<dbReference type="EMBL" id="MU157912">
    <property type="protein sequence ID" value="KAF9523701.1"/>
    <property type="molecule type" value="Genomic_DNA"/>
</dbReference>
<organism evidence="2 3">
    <name type="scientific">Crepidotus variabilis</name>
    <dbReference type="NCBI Taxonomy" id="179855"/>
    <lineage>
        <taxon>Eukaryota</taxon>
        <taxon>Fungi</taxon>
        <taxon>Dikarya</taxon>
        <taxon>Basidiomycota</taxon>
        <taxon>Agaricomycotina</taxon>
        <taxon>Agaricomycetes</taxon>
        <taxon>Agaricomycetidae</taxon>
        <taxon>Agaricales</taxon>
        <taxon>Agaricineae</taxon>
        <taxon>Crepidotaceae</taxon>
        <taxon>Crepidotus</taxon>
    </lineage>
</organism>
<dbReference type="AlphaFoldDB" id="A0A9P6E701"/>
<gene>
    <name evidence="2" type="ORF">CPB83DRAFT_748813</name>
</gene>
<feature type="non-terminal residue" evidence="2">
    <location>
        <position position="54"/>
    </location>
</feature>
<protein>
    <submittedName>
        <fullName evidence="2">Uncharacterized protein</fullName>
    </submittedName>
</protein>
<feature type="region of interest" description="Disordered" evidence="1">
    <location>
        <begin position="33"/>
        <end position="54"/>
    </location>
</feature>
<proteinExistence type="predicted"/>
<reference evidence="2" key="1">
    <citation type="submission" date="2020-11" db="EMBL/GenBank/DDBJ databases">
        <authorList>
            <consortium name="DOE Joint Genome Institute"/>
            <person name="Ahrendt S."/>
            <person name="Riley R."/>
            <person name="Andreopoulos W."/>
            <person name="Labutti K."/>
            <person name="Pangilinan J."/>
            <person name="Ruiz-Duenas F.J."/>
            <person name="Barrasa J.M."/>
            <person name="Sanchez-Garcia M."/>
            <person name="Camarero S."/>
            <person name="Miyauchi S."/>
            <person name="Serrano A."/>
            <person name="Linde D."/>
            <person name="Babiker R."/>
            <person name="Drula E."/>
            <person name="Ayuso-Fernandez I."/>
            <person name="Pacheco R."/>
            <person name="Padilla G."/>
            <person name="Ferreira P."/>
            <person name="Barriuso J."/>
            <person name="Kellner H."/>
            <person name="Castanera R."/>
            <person name="Alfaro M."/>
            <person name="Ramirez L."/>
            <person name="Pisabarro A.G."/>
            <person name="Kuo A."/>
            <person name="Tritt A."/>
            <person name="Lipzen A."/>
            <person name="He G."/>
            <person name="Yan M."/>
            <person name="Ng V."/>
            <person name="Cullen D."/>
            <person name="Martin F."/>
            <person name="Rosso M.-N."/>
            <person name="Henrissat B."/>
            <person name="Hibbett D."/>
            <person name="Martinez A.T."/>
            <person name="Grigoriev I.V."/>
        </authorList>
    </citation>
    <scope>NUCLEOTIDE SEQUENCE</scope>
    <source>
        <strain evidence="2">CBS 506.95</strain>
    </source>
</reference>
<name>A0A9P6E701_9AGAR</name>
<accession>A0A9P6E701</accession>
<evidence type="ECO:0000313" key="2">
    <source>
        <dbReference type="EMBL" id="KAF9523701.1"/>
    </source>
</evidence>
<evidence type="ECO:0000313" key="3">
    <source>
        <dbReference type="Proteomes" id="UP000807306"/>
    </source>
</evidence>
<evidence type="ECO:0000256" key="1">
    <source>
        <dbReference type="SAM" id="MobiDB-lite"/>
    </source>
</evidence>
<dbReference type="OrthoDB" id="2621411at2759"/>
<keyword evidence="3" id="KW-1185">Reference proteome</keyword>
<sequence>MFMEVDVEKESLELLEEQMFEMSKQAGVAGNRQWGLDAGSHQDDWNPYDGLPEH</sequence>
<comment type="caution">
    <text evidence="2">The sequence shown here is derived from an EMBL/GenBank/DDBJ whole genome shotgun (WGS) entry which is preliminary data.</text>
</comment>
<dbReference type="Proteomes" id="UP000807306">
    <property type="component" value="Unassembled WGS sequence"/>
</dbReference>